<evidence type="ECO:0000313" key="6">
    <source>
        <dbReference type="Proteomes" id="UP001596405"/>
    </source>
</evidence>
<evidence type="ECO:0000256" key="2">
    <source>
        <dbReference type="ARBA" id="ARBA00022487"/>
    </source>
</evidence>
<dbReference type="EMBL" id="JBHSYQ010000003">
    <property type="protein sequence ID" value="MFC6997437.1"/>
    <property type="molecule type" value="Genomic_DNA"/>
</dbReference>
<name>A0ABW2DLJ9_9BACT</name>
<reference evidence="6" key="1">
    <citation type="journal article" date="2019" name="Int. J. Syst. Evol. Microbiol.">
        <title>The Global Catalogue of Microorganisms (GCM) 10K type strain sequencing project: providing services to taxonomists for standard genome sequencing and annotation.</title>
        <authorList>
            <consortium name="The Broad Institute Genomics Platform"/>
            <consortium name="The Broad Institute Genome Sequencing Center for Infectious Disease"/>
            <person name="Wu L."/>
            <person name="Ma J."/>
        </authorList>
    </citation>
    <scope>NUCLEOTIDE SEQUENCE [LARGE SCALE GENOMIC DNA]</scope>
    <source>
        <strain evidence="6">CGMCC 4.7393</strain>
    </source>
</reference>
<dbReference type="PANTHER" id="PTHR10794">
    <property type="entry name" value="ABHYDROLASE DOMAIN-CONTAINING PROTEIN"/>
    <property type="match status" value="1"/>
</dbReference>
<evidence type="ECO:0000256" key="1">
    <source>
        <dbReference type="ARBA" id="ARBA00010884"/>
    </source>
</evidence>
<dbReference type="GO" id="GO:0016787">
    <property type="term" value="F:hydrolase activity"/>
    <property type="evidence" value="ECO:0007669"/>
    <property type="project" value="UniProtKB-KW"/>
</dbReference>
<feature type="domain" description="Serine aminopeptidase S33" evidence="4">
    <location>
        <begin position="59"/>
        <end position="272"/>
    </location>
</feature>
<dbReference type="Gene3D" id="3.40.50.1820">
    <property type="entry name" value="alpha/beta hydrolase"/>
    <property type="match status" value="1"/>
</dbReference>
<dbReference type="InterPro" id="IPR029058">
    <property type="entry name" value="AB_hydrolase_fold"/>
</dbReference>
<dbReference type="PANTHER" id="PTHR10794:SF94">
    <property type="entry name" value="ESTERASE YHET-RELATED"/>
    <property type="match status" value="1"/>
</dbReference>
<evidence type="ECO:0000256" key="3">
    <source>
        <dbReference type="ARBA" id="ARBA00022801"/>
    </source>
</evidence>
<keyword evidence="6" id="KW-1185">Reference proteome</keyword>
<sequence length="321" mass="36955">MPLLPTPEYRPPFYMFNGHLQTILPSKLRFNTPLPYTRERISTLDGDFLDLDWSATGAADTVVILCHGLEGDSHRPYIKGMALAMKKVGWDVLAWNFRSCSGEPNLLLRSYHMGAVEDLDLVVRHALANKAYKKVFLVGFSMGGNLILNYLSQWSQQVPPQVQKAAVFSVPCHMESACVQLAKPQNRIYMKRFLKTLHQKLQHKAKHFTIDLEGYEQIRTFQQFDDRYTAPFHGFKNALDYYERCSSVNHLHKIRIPTLLVNSKNDPFLSPECFPVEQARKSKYLYLEVLQQGGHVGFSESFLKGLYYSERRAVEFLQSNL</sequence>
<accession>A0ABW2DLJ9</accession>
<dbReference type="Pfam" id="PF12146">
    <property type="entry name" value="Hydrolase_4"/>
    <property type="match status" value="1"/>
</dbReference>
<dbReference type="Proteomes" id="UP001596405">
    <property type="component" value="Unassembled WGS sequence"/>
</dbReference>
<gene>
    <name evidence="5" type="ORF">ACFQHR_07365</name>
</gene>
<dbReference type="InterPro" id="IPR050960">
    <property type="entry name" value="AB_hydrolase_4_sf"/>
</dbReference>
<evidence type="ECO:0000313" key="5">
    <source>
        <dbReference type="EMBL" id="MFC6997437.1"/>
    </source>
</evidence>
<keyword evidence="2" id="KW-0719">Serine esterase</keyword>
<dbReference type="PIRSF" id="PIRSF005211">
    <property type="entry name" value="Ab_hydro_YheT"/>
    <property type="match status" value="1"/>
</dbReference>
<organism evidence="5 6">
    <name type="scientific">Rufibacter roseus</name>
    <dbReference type="NCBI Taxonomy" id="1567108"/>
    <lineage>
        <taxon>Bacteria</taxon>
        <taxon>Pseudomonadati</taxon>
        <taxon>Bacteroidota</taxon>
        <taxon>Cytophagia</taxon>
        <taxon>Cytophagales</taxon>
        <taxon>Hymenobacteraceae</taxon>
        <taxon>Rufibacter</taxon>
    </lineage>
</organism>
<evidence type="ECO:0000259" key="4">
    <source>
        <dbReference type="Pfam" id="PF12146"/>
    </source>
</evidence>
<dbReference type="InterPro" id="IPR000952">
    <property type="entry name" value="AB_hydrolase_4_CS"/>
</dbReference>
<dbReference type="PROSITE" id="PS01133">
    <property type="entry name" value="UPF0017"/>
    <property type="match status" value="1"/>
</dbReference>
<keyword evidence="3 5" id="KW-0378">Hydrolase</keyword>
<proteinExistence type="inferred from homology"/>
<dbReference type="InterPro" id="IPR012020">
    <property type="entry name" value="ABHD4"/>
</dbReference>
<comment type="similarity">
    <text evidence="1">Belongs to the AB hydrolase superfamily. AB hydrolase 4 family.</text>
</comment>
<protein>
    <submittedName>
        <fullName evidence="5">YheT family hydrolase</fullName>
    </submittedName>
</protein>
<dbReference type="RefSeq" id="WP_066615789.1">
    <property type="nucleotide sequence ID" value="NZ_JBHSYQ010000003.1"/>
</dbReference>
<comment type="caution">
    <text evidence="5">The sequence shown here is derived from an EMBL/GenBank/DDBJ whole genome shotgun (WGS) entry which is preliminary data.</text>
</comment>
<dbReference type="InterPro" id="IPR022742">
    <property type="entry name" value="Hydrolase_4"/>
</dbReference>
<dbReference type="SUPFAM" id="SSF53474">
    <property type="entry name" value="alpha/beta-Hydrolases"/>
    <property type="match status" value="1"/>
</dbReference>